<dbReference type="RefSeq" id="WP_103409679.1">
    <property type="nucleotide sequence ID" value="NZ_MLET01000016.1"/>
</dbReference>
<proteinExistence type="predicted"/>
<dbReference type="Pfam" id="PF14022">
    <property type="entry name" value="DUF4238"/>
    <property type="match status" value="1"/>
</dbReference>
<dbReference type="AlphaFoldDB" id="A0ABD6V712"/>
<organism evidence="1 2">
    <name type="scientific">Pseudomonas syringae group genomosp. 3</name>
    <dbReference type="NCBI Taxonomy" id="251701"/>
    <lineage>
        <taxon>Bacteria</taxon>
        <taxon>Pseudomonadati</taxon>
        <taxon>Pseudomonadota</taxon>
        <taxon>Gammaproteobacteria</taxon>
        <taxon>Pseudomonadales</taxon>
        <taxon>Pseudomonadaceae</taxon>
        <taxon>Pseudomonas</taxon>
    </lineage>
</organism>
<accession>A0ABD6V712</accession>
<name>A0ABD6V712_9PSED</name>
<evidence type="ECO:0000313" key="1">
    <source>
        <dbReference type="EMBL" id="POD66301.1"/>
    </source>
</evidence>
<reference evidence="1 2" key="1">
    <citation type="submission" date="2016-10" db="EMBL/GenBank/DDBJ databases">
        <title>Comparative genomics of Pseudomonas syringae.</title>
        <authorList>
            <person name="Hulin M.T."/>
        </authorList>
    </citation>
    <scope>NUCLEOTIDE SEQUENCE [LARGE SCALE GENOMIC DNA]</scope>
    <source>
        <strain evidence="1 2">9643</strain>
    </source>
</reference>
<gene>
    <name evidence="1" type="ORF">BKM07_19780</name>
</gene>
<dbReference type="InterPro" id="IPR025332">
    <property type="entry name" value="DUF4238"/>
</dbReference>
<sequence length="312" mass="36136">MKKKANDPVKHHYVPVYYQKAFLPSEDADLPHYKKEFEELKSKSPTAIMYETNLHTVRMRGKSTVMLEHFYRDIEGCFALYSELIRKHITTPGFLQELKKDENFLSFIHLMISFQFWRTPCNLELARQSIPYLLQKYDSSTPRVQELMQYDRRGVKFIQRTASKSDSLKIAQFLMLPLLTFDFTSKLENLRFFKTKPGLSVLSSDRPVLFSSHQKLFSFEEFAFPLAKDLFVVATARKAKTVDVGKLNRMIFDRARNFVISDDANLLDRLSKSAQRGKFIDCVVSDCVSVFEESVPAETDLVSNISHVDPAV</sequence>
<dbReference type="Proteomes" id="UP000236998">
    <property type="component" value="Unassembled WGS sequence"/>
</dbReference>
<evidence type="ECO:0000313" key="2">
    <source>
        <dbReference type="Proteomes" id="UP000236998"/>
    </source>
</evidence>
<evidence type="ECO:0008006" key="3">
    <source>
        <dbReference type="Google" id="ProtNLM"/>
    </source>
</evidence>
<comment type="caution">
    <text evidence="1">The sequence shown here is derived from an EMBL/GenBank/DDBJ whole genome shotgun (WGS) entry which is preliminary data.</text>
</comment>
<protein>
    <recommendedName>
        <fullName evidence="3">DUF4238 domain-containing protein</fullName>
    </recommendedName>
</protein>
<dbReference type="EMBL" id="MLET01000016">
    <property type="protein sequence ID" value="POD66301.1"/>
    <property type="molecule type" value="Genomic_DNA"/>
</dbReference>